<feature type="region of interest" description="Disordered" evidence="1">
    <location>
        <begin position="190"/>
        <end position="270"/>
    </location>
</feature>
<feature type="compositionally biased region" description="Basic and acidic residues" evidence="1">
    <location>
        <begin position="44"/>
        <end position="53"/>
    </location>
</feature>
<dbReference type="EMBL" id="FUWS01000004">
    <property type="protein sequence ID" value="SJZ92282.1"/>
    <property type="molecule type" value="Genomic_DNA"/>
</dbReference>
<reference evidence="2 3" key="1">
    <citation type="submission" date="2017-02" db="EMBL/GenBank/DDBJ databases">
        <authorList>
            <person name="Peterson S.W."/>
        </authorList>
    </citation>
    <scope>NUCLEOTIDE SEQUENCE [LARGE SCALE GENOMIC DNA]</scope>
    <source>
        <strain evidence="2 3">DSM 45154</strain>
    </source>
</reference>
<evidence type="ECO:0000313" key="2">
    <source>
        <dbReference type="EMBL" id="SJZ92282.1"/>
    </source>
</evidence>
<feature type="region of interest" description="Disordered" evidence="1">
    <location>
        <begin position="41"/>
        <end position="166"/>
    </location>
</feature>
<dbReference type="AlphaFoldDB" id="A0A1T4PLB1"/>
<feature type="compositionally biased region" description="Basic and acidic residues" evidence="1">
    <location>
        <begin position="133"/>
        <end position="146"/>
    </location>
</feature>
<sequence length="270" mass="29417">MQNSRRSEQARLTYSAPLNRAYIPPPEKLRQMQYATQVVASSTFRRDERRETAEQFVNYDRHRHRESFLPPSPGARRGRPSLPPTGARASRPARPKRGPEDGPFPVDSCSPPLGRQGTREDRRRGLRRGNSMELRESARPGRDSLQRDNLPFSLSTTPEASKRFRTASSRITATAVMWGRGVGVDGVAAPGNPVPAGRPAHRRVTGSGRDHGEAPTSFPVPAGGTSTAGRPSPDNGLPHGRRVVPSLSRGPRRPCSGNLGPATDENRGST</sequence>
<dbReference type="Proteomes" id="UP000190637">
    <property type="component" value="Unassembled WGS sequence"/>
</dbReference>
<feature type="region of interest" description="Disordered" evidence="1">
    <location>
        <begin position="1"/>
        <end position="24"/>
    </location>
</feature>
<gene>
    <name evidence="2" type="ORF">SAMN02745673_01872</name>
</gene>
<evidence type="ECO:0000313" key="3">
    <source>
        <dbReference type="Proteomes" id="UP000190637"/>
    </source>
</evidence>
<accession>A0A1T4PLB1</accession>
<keyword evidence="3" id="KW-1185">Reference proteome</keyword>
<proteinExistence type="predicted"/>
<name>A0A1T4PLB1_9ACTN</name>
<evidence type="ECO:0000256" key="1">
    <source>
        <dbReference type="SAM" id="MobiDB-lite"/>
    </source>
</evidence>
<organism evidence="2 3">
    <name type="scientific">Marinactinospora thermotolerans DSM 45154</name>
    <dbReference type="NCBI Taxonomy" id="1122192"/>
    <lineage>
        <taxon>Bacteria</taxon>
        <taxon>Bacillati</taxon>
        <taxon>Actinomycetota</taxon>
        <taxon>Actinomycetes</taxon>
        <taxon>Streptosporangiales</taxon>
        <taxon>Nocardiopsidaceae</taxon>
        <taxon>Marinactinospora</taxon>
    </lineage>
</organism>
<dbReference type="STRING" id="1122192.SAMN02745673_01872"/>
<protein>
    <submittedName>
        <fullName evidence="2">Uncharacterized protein</fullName>
    </submittedName>
</protein>